<dbReference type="PANTHER" id="PTHR38040:SF1">
    <property type="entry name" value="UBIQUINONE BIOSYNTHESIS ACCESSORY FACTOR UBIK"/>
    <property type="match status" value="1"/>
</dbReference>
<dbReference type="GO" id="GO:0006744">
    <property type="term" value="P:ubiquinone biosynthetic process"/>
    <property type="evidence" value="ECO:0007669"/>
    <property type="project" value="UniProtKB-UniRule"/>
</dbReference>
<dbReference type="AlphaFoldDB" id="A0A410GAG9"/>
<accession>A0A410GAG9</accession>
<organism evidence="3 4">
    <name type="scientific">Pollutimonas thiosulfatoxidans</name>
    <dbReference type="NCBI Taxonomy" id="2028345"/>
    <lineage>
        <taxon>Bacteria</taxon>
        <taxon>Pseudomonadati</taxon>
        <taxon>Pseudomonadota</taxon>
        <taxon>Betaproteobacteria</taxon>
        <taxon>Burkholderiales</taxon>
        <taxon>Alcaligenaceae</taxon>
        <taxon>Pollutimonas</taxon>
    </lineage>
</organism>
<name>A0A410GAG9_9BURK</name>
<dbReference type="Pfam" id="PF04380">
    <property type="entry name" value="BMFP"/>
    <property type="match status" value="1"/>
</dbReference>
<sequence>MVTRNDWFEDFQRNMSELIAKTPAADIERNVKAMMAQTFSRLDLVTREEFDVQAQLLERALARITALESRVQALEGRPDTPLEAGPSIDPVP</sequence>
<evidence type="ECO:0000313" key="4">
    <source>
        <dbReference type="Proteomes" id="UP000283474"/>
    </source>
</evidence>
<dbReference type="GO" id="GO:0005737">
    <property type="term" value="C:cytoplasm"/>
    <property type="evidence" value="ECO:0007669"/>
    <property type="project" value="UniProtKB-SubCell"/>
</dbReference>
<comment type="function">
    <text evidence="1">Required for efficient ubiquinone (coenzyme Q) biosynthesis. UbiK is probably an accessory factor of Ubi enzymes and facilitates ubiquinone biosynthesis by acting as an assembly factor, a targeting factor, or both.</text>
</comment>
<dbReference type="InterPro" id="IPR007475">
    <property type="entry name" value="UbiK"/>
</dbReference>
<comment type="similarity">
    <text evidence="1">Belongs to the UbiK family.</text>
</comment>
<dbReference type="EMBL" id="CP022987">
    <property type="protein sequence ID" value="QAA93294.1"/>
    <property type="molecule type" value="Genomic_DNA"/>
</dbReference>
<evidence type="ECO:0000256" key="2">
    <source>
        <dbReference type="SAM" id="MobiDB-lite"/>
    </source>
</evidence>
<feature type="region of interest" description="Disordered" evidence="2">
    <location>
        <begin position="73"/>
        <end position="92"/>
    </location>
</feature>
<proteinExistence type="inferred from homology"/>
<reference evidence="3 4" key="1">
    <citation type="submission" date="2017-08" db="EMBL/GenBank/DDBJ databases">
        <authorList>
            <person name="Park S.-J."/>
            <person name="Kim H."/>
        </authorList>
    </citation>
    <scope>NUCLEOTIDE SEQUENCE [LARGE SCALE GENOMIC DNA]</scope>
    <source>
        <strain evidence="4">ye3</strain>
    </source>
</reference>
<evidence type="ECO:0000313" key="3">
    <source>
        <dbReference type="EMBL" id="QAA93294.1"/>
    </source>
</evidence>
<dbReference type="HAMAP" id="MF_02216">
    <property type="entry name" value="UbiK"/>
    <property type="match status" value="1"/>
</dbReference>
<dbReference type="RefSeq" id="WP_128354336.1">
    <property type="nucleotide sequence ID" value="NZ_CP022987.1"/>
</dbReference>
<keyword evidence="1" id="KW-0963">Cytoplasm</keyword>
<protein>
    <recommendedName>
        <fullName evidence="1">Ubiquinone biosynthesis accessory factor UbiK</fullName>
    </recommendedName>
</protein>
<comment type="pathway">
    <text evidence="1">Cofactor biosynthesis; ubiquinone biosynthesis.</text>
</comment>
<gene>
    <name evidence="1" type="primary">ubiK</name>
    <name evidence="3" type="ORF">CKA81_05170</name>
</gene>
<evidence type="ECO:0000256" key="1">
    <source>
        <dbReference type="HAMAP-Rule" id="MF_02216"/>
    </source>
</evidence>
<comment type="subcellular location">
    <subcellularLocation>
        <location evidence="1">Cytoplasm</location>
    </subcellularLocation>
</comment>
<keyword evidence="4" id="KW-1185">Reference proteome</keyword>
<dbReference type="UniPathway" id="UPA00232"/>
<keyword evidence="1" id="KW-0831">Ubiquinone biosynthesis</keyword>
<dbReference type="PANTHER" id="PTHR38040">
    <property type="entry name" value="UBIQUINONE BIOSYNTHESIS ACCESSORY FACTOR UBIK"/>
    <property type="match status" value="1"/>
</dbReference>
<dbReference type="OrthoDB" id="5297354at2"/>
<dbReference type="KEGG" id="pus:CKA81_05170"/>
<dbReference type="Proteomes" id="UP000283474">
    <property type="component" value="Chromosome"/>
</dbReference>